<keyword evidence="2" id="KW-1185">Reference proteome</keyword>
<dbReference type="EMBL" id="CP026604">
    <property type="protein sequence ID" value="AWB66752.1"/>
    <property type="molecule type" value="Genomic_DNA"/>
</dbReference>
<dbReference type="AlphaFoldDB" id="A0A2S0VRE2"/>
<accession>A0A2S0VRE2</accession>
<evidence type="ECO:0000313" key="1">
    <source>
        <dbReference type="EMBL" id="AWB66752.1"/>
    </source>
</evidence>
<organism evidence="1 2">
    <name type="scientific">Saccharobesus litoralis</name>
    <dbReference type="NCBI Taxonomy" id="2172099"/>
    <lineage>
        <taxon>Bacteria</taxon>
        <taxon>Pseudomonadati</taxon>
        <taxon>Pseudomonadota</taxon>
        <taxon>Gammaproteobacteria</taxon>
        <taxon>Alteromonadales</taxon>
        <taxon>Alteromonadaceae</taxon>
        <taxon>Saccharobesus</taxon>
    </lineage>
</organism>
<evidence type="ECO:0008006" key="3">
    <source>
        <dbReference type="Google" id="ProtNLM"/>
    </source>
</evidence>
<dbReference type="RefSeq" id="WP_108602808.1">
    <property type="nucleotide sequence ID" value="NZ_CP026604.1"/>
</dbReference>
<dbReference type="Proteomes" id="UP000244441">
    <property type="component" value="Chromosome"/>
</dbReference>
<protein>
    <recommendedName>
        <fullName evidence="3">Asparagine synthetase domain-containing protein</fullName>
    </recommendedName>
</protein>
<gene>
    <name evidence="1" type="ORF">C2869_10090</name>
</gene>
<reference evidence="1 2" key="1">
    <citation type="submission" date="2018-01" db="EMBL/GenBank/DDBJ databases">
        <title>Genome sequence of a Cantenovulum-like bacteria.</title>
        <authorList>
            <person name="Tan W.R."/>
            <person name="Lau N.-S."/>
            <person name="Go F."/>
            <person name="Amirul A.-A.A."/>
        </authorList>
    </citation>
    <scope>NUCLEOTIDE SEQUENCE [LARGE SCALE GENOMIC DNA]</scope>
    <source>
        <strain evidence="1 2">CCB-QB4</strain>
    </source>
</reference>
<evidence type="ECO:0000313" key="2">
    <source>
        <dbReference type="Proteomes" id="UP000244441"/>
    </source>
</evidence>
<proteinExistence type="predicted"/>
<sequence>MTTTFCLHITPLNQVVTLDGNELIDGCQTSICESQKHESFYQVRIENGFLELDNSCFGFEKIYFQKKNSSFVITNDVSLLDVNGFVSEGIASILTFGYLLPTLTLYEGINVLPVRATLKLNLATLSYDILDKGINSPSSVERSTVKSVESFLKLNNVDCSSFLMSGGRDSRVIAALNPSDVKKTFTFMLEGFKPDIDDLNNVLSYNNSIIGNHKVIRADTKDKTLCDSYKTSTIEAFDHVHAGRWKFDYFIKNVSSENERLTFVNGQTADTIICLNLTGNDVVSRIRRAAFYGKYSHRAVKFLLKQLSPVLGMFPNKYQMYFQGLSQAKNDAEYYAGYILNDIEFPGIERSKQKRLYKILGSAAMENLYAKTKRFVDGKISLYGSGETHAFMLDLCLSTFIWGMDMRGLREACHRYGHSTNFLFMNNELIRNLLSLPAKYTSPLSQYKRVLSDIERKYKKSIFKDNPTQTSIPLAEQSFEKLIIDGCIGDYWKEQFSTKEFEEFVKYILHQHQIDLSGIEISTTNYTLVDRTMSLFLWYKKYIKSC</sequence>
<name>A0A2S0VRE2_9ALTE</name>
<dbReference type="KEGG" id="cate:C2869_10090"/>